<dbReference type="Pfam" id="PF12389">
    <property type="entry name" value="Peptidase_M73"/>
    <property type="match status" value="1"/>
</dbReference>
<evidence type="ECO:0000256" key="2">
    <source>
        <dbReference type="SAM" id="SignalP"/>
    </source>
</evidence>
<feature type="compositionally biased region" description="Low complexity" evidence="1">
    <location>
        <begin position="227"/>
        <end position="239"/>
    </location>
</feature>
<dbReference type="EMBL" id="CZAL01000001">
    <property type="protein sequence ID" value="CUO72822.1"/>
    <property type="molecule type" value="Genomic_DNA"/>
</dbReference>
<evidence type="ECO:0000313" key="3">
    <source>
        <dbReference type="EMBL" id="CUO72822.1"/>
    </source>
</evidence>
<dbReference type="InterPro" id="IPR022121">
    <property type="entry name" value="Peptidase_M73_camelysin"/>
</dbReference>
<dbReference type="Proteomes" id="UP000095709">
    <property type="component" value="Unassembled WGS sequence"/>
</dbReference>
<organism evidence="3 4">
    <name type="scientific">Fusicatenibacter saccharivorans</name>
    <dbReference type="NCBI Taxonomy" id="1150298"/>
    <lineage>
        <taxon>Bacteria</taxon>
        <taxon>Bacillati</taxon>
        <taxon>Bacillota</taxon>
        <taxon>Clostridia</taxon>
        <taxon>Lachnospirales</taxon>
        <taxon>Lachnospiraceae</taxon>
        <taxon>Fusicatenibacter</taxon>
    </lineage>
</organism>
<keyword evidence="2" id="KW-0732">Signal</keyword>
<feature type="region of interest" description="Disordered" evidence="1">
    <location>
        <begin position="214"/>
        <end position="266"/>
    </location>
</feature>
<dbReference type="AlphaFoldDB" id="A0A174HD34"/>
<name>A0A174HD34_9FIRM</name>
<dbReference type="NCBIfam" id="TIGR04088">
    <property type="entry name" value="cognate_SipW"/>
    <property type="match status" value="1"/>
</dbReference>
<feature type="signal peptide" evidence="2">
    <location>
        <begin position="1"/>
        <end position="26"/>
    </location>
</feature>
<dbReference type="InterPro" id="IPR023833">
    <property type="entry name" value="Signal_pept_SipW-depend-type"/>
</dbReference>
<proteinExistence type="predicted"/>
<accession>A0A174HD34</accession>
<evidence type="ECO:0000256" key="1">
    <source>
        <dbReference type="SAM" id="MobiDB-lite"/>
    </source>
</evidence>
<feature type="compositionally biased region" description="Polar residues" evidence="1">
    <location>
        <begin position="214"/>
        <end position="226"/>
    </location>
</feature>
<reference evidence="3 4" key="1">
    <citation type="submission" date="2015-09" db="EMBL/GenBank/DDBJ databases">
        <authorList>
            <consortium name="Pathogen Informatics"/>
        </authorList>
    </citation>
    <scope>NUCLEOTIDE SEQUENCE [LARGE SCALE GENOMIC DNA]</scope>
    <source>
        <strain evidence="3 4">2789STDY5834885</strain>
    </source>
</reference>
<dbReference type="RefSeq" id="WP_022461031.1">
    <property type="nucleotide sequence ID" value="NZ_CZAL01000001.1"/>
</dbReference>
<gene>
    <name evidence="3" type="ORF">ERS852498_00353</name>
</gene>
<evidence type="ECO:0000313" key="4">
    <source>
        <dbReference type="Proteomes" id="UP000095709"/>
    </source>
</evidence>
<protein>
    <recommendedName>
        <fullName evidence="5">Camelysin metallo-endopeptidase</fullName>
    </recommendedName>
</protein>
<sequence length="266" mass="28559">MTKKKVAAFFTAAALCGALAVGSSMAYLTDHDSVTNKFSVGKVDIVGHEPNYTPDNDGKTNNIVPTQVIKKDPQIENVGKNDAYVYLDVSIPIAKVITVNAAGNRLNGGVAKDTELFSMNNVSKKWTLMYNKRVGDNMVYTYSYNEILAPGKTTDPIFTSLTAANIVEGQLDGKDLNVPVHYYAIQELNTGEGTTIPQKAASAWKKYELQNQGQAGQITTPQSDESGNNGVTTVDGNGNAASDENKTNTPDDVQVEPEQDGNNTLS</sequence>
<evidence type="ECO:0008006" key="5">
    <source>
        <dbReference type="Google" id="ProtNLM"/>
    </source>
</evidence>
<feature type="chain" id="PRO_5008023320" description="Camelysin metallo-endopeptidase" evidence="2">
    <location>
        <begin position="27"/>
        <end position="266"/>
    </location>
</feature>